<comment type="similarity">
    <text evidence="1">Belongs to the STXBP/unc-18/SEC1 family.</text>
</comment>
<dbReference type="GO" id="GO:0016192">
    <property type="term" value="P:vesicle-mediated transport"/>
    <property type="evidence" value="ECO:0007669"/>
    <property type="project" value="InterPro"/>
</dbReference>
<dbReference type="InterPro" id="IPR001619">
    <property type="entry name" value="Sec1-like"/>
</dbReference>
<keyword evidence="3" id="KW-1185">Reference proteome</keyword>
<protein>
    <submittedName>
        <fullName evidence="2">Uncharacterized protein</fullName>
    </submittedName>
</protein>
<name>A0A835YDU2_9CHLO</name>
<sequence>MLNVRAKQAEVVLRALNFNSVPGKEPASSESYKVLVLDKFTKDIIAPLLRLNDLRKHGVTLHLAMEAERQPIPDVPAVYLVQPTPANVERIVADAVANLYDSMYLNFTVSIPSKLVEQLAAGVVKGGCMSRVSKLYDQYLAFIALEPTLFSLGLPDAYLELNNPQARDYEIEAAVSGIVDGLFSVCVTLGVVPVIRCPRGGAAEHIAAALDAKLRDALKSRTNLFSEGVLGLSASLSRPLLCLFDRNFDLSAAVQHSWTYKPLVQDVLGLKLNRIALQSEAAGPGPAGMMAAAGASKKHYDVDEKDFFWEACGAHVFPKVAEEVETQLQRYRAAVDEINKKTAAGGAQEGAFDPDELLRRNTQNLMQAVSSLPELQEQKKVLDKHTNLATSLLGAIKMRALDQYYNLAEDLLVGKADLQAVLKLLQSGKGAPMDKLRMALIYVLAHDGLPSDQEMSELEGVIRSGGADATALQYVRTLKRNNLTGSGKTGAEALGHHSGAPAASQSNLLDWADKTFGQGLSQVAKGVKTLLSGARQAPLAVCVEALMEGKQGTPEFDSYAVFDPKLPPGRASVERAKGPFREGIVFMIGGGNYYERETLLNWAQRSTPPRQVLYGATELLSGEEFVQQLSELGRRAGGR</sequence>
<reference evidence="2" key="1">
    <citation type="journal article" date="2020" name="bioRxiv">
        <title>Comparative genomics of Chlamydomonas.</title>
        <authorList>
            <person name="Craig R.J."/>
            <person name="Hasan A.R."/>
            <person name="Ness R.W."/>
            <person name="Keightley P.D."/>
        </authorList>
    </citation>
    <scope>NUCLEOTIDE SEQUENCE</scope>
    <source>
        <strain evidence="2">CCAP 11/70</strain>
    </source>
</reference>
<accession>A0A835YDU2</accession>
<dbReference type="PANTHER" id="PTHR11679">
    <property type="entry name" value="VESICLE PROTEIN SORTING-ASSOCIATED"/>
    <property type="match status" value="1"/>
</dbReference>
<dbReference type="InterPro" id="IPR043154">
    <property type="entry name" value="Sec-1-like_dom1"/>
</dbReference>
<proteinExistence type="inferred from homology"/>
<dbReference type="Proteomes" id="UP000612055">
    <property type="component" value="Unassembled WGS sequence"/>
</dbReference>
<dbReference type="Gene3D" id="1.25.40.60">
    <property type="match status" value="1"/>
</dbReference>
<dbReference type="Pfam" id="PF00995">
    <property type="entry name" value="Sec1"/>
    <property type="match status" value="1"/>
</dbReference>
<dbReference type="OrthoDB" id="10251230at2759"/>
<dbReference type="InterPro" id="IPR036045">
    <property type="entry name" value="Sec1-like_sf"/>
</dbReference>
<dbReference type="InterPro" id="IPR027482">
    <property type="entry name" value="Sec1-like_dom2"/>
</dbReference>
<gene>
    <name evidence="2" type="ORF">HYH03_003226</name>
</gene>
<dbReference type="PIRSF" id="PIRSF005715">
    <property type="entry name" value="VPS45_Sec1"/>
    <property type="match status" value="1"/>
</dbReference>
<dbReference type="Gene3D" id="3.90.830.10">
    <property type="entry name" value="Syntaxin Binding Protein 1, Chain A, domain 2"/>
    <property type="match status" value="1"/>
</dbReference>
<comment type="caution">
    <text evidence="2">The sequence shown here is derived from an EMBL/GenBank/DDBJ whole genome shotgun (WGS) entry which is preliminary data.</text>
</comment>
<evidence type="ECO:0000313" key="2">
    <source>
        <dbReference type="EMBL" id="KAG2499041.1"/>
    </source>
</evidence>
<dbReference type="Gene3D" id="3.40.50.1910">
    <property type="match status" value="1"/>
</dbReference>
<evidence type="ECO:0000313" key="3">
    <source>
        <dbReference type="Proteomes" id="UP000612055"/>
    </source>
</evidence>
<dbReference type="AlphaFoldDB" id="A0A835YDU2"/>
<organism evidence="2 3">
    <name type="scientific">Edaphochlamys debaryana</name>
    <dbReference type="NCBI Taxonomy" id="47281"/>
    <lineage>
        <taxon>Eukaryota</taxon>
        <taxon>Viridiplantae</taxon>
        <taxon>Chlorophyta</taxon>
        <taxon>core chlorophytes</taxon>
        <taxon>Chlorophyceae</taxon>
        <taxon>CS clade</taxon>
        <taxon>Chlamydomonadales</taxon>
        <taxon>Chlamydomonadales incertae sedis</taxon>
        <taxon>Edaphochlamys</taxon>
    </lineage>
</organism>
<dbReference type="EMBL" id="JAEHOE010000008">
    <property type="protein sequence ID" value="KAG2499041.1"/>
    <property type="molecule type" value="Genomic_DNA"/>
</dbReference>
<dbReference type="InterPro" id="IPR043127">
    <property type="entry name" value="Sec-1-like_dom3a"/>
</dbReference>
<dbReference type="SUPFAM" id="SSF56815">
    <property type="entry name" value="Sec1/munc18-like (SM) proteins"/>
    <property type="match status" value="1"/>
</dbReference>
<evidence type="ECO:0000256" key="1">
    <source>
        <dbReference type="ARBA" id="ARBA00009884"/>
    </source>
</evidence>
<dbReference type="Gene3D" id="3.40.50.2060">
    <property type="match status" value="1"/>
</dbReference>